<dbReference type="SUPFAM" id="SSF51430">
    <property type="entry name" value="NAD(P)-linked oxidoreductase"/>
    <property type="match status" value="1"/>
</dbReference>
<comment type="caution">
    <text evidence="8">The sequence shown here is derived from an EMBL/GenBank/DDBJ whole genome shotgun (WGS) entry which is preliminary data.</text>
</comment>
<evidence type="ECO:0000256" key="2">
    <source>
        <dbReference type="ARBA" id="ARBA00022857"/>
    </source>
</evidence>
<dbReference type="InterPro" id="IPR020471">
    <property type="entry name" value="AKR"/>
</dbReference>
<evidence type="ECO:0000256" key="1">
    <source>
        <dbReference type="ARBA" id="ARBA00007905"/>
    </source>
</evidence>
<keyword evidence="2" id="KW-0521">NADP</keyword>
<keyword evidence="9" id="KW-1185">Reference proteome</keyword>
<feature type="active site" description="Proton donor" evidence="4">
    <location>
        <position position="54"/>
    </location>
</feature>
<accession>A0A542ZG24</accession>
<protein>
    <submittedName>
        <fullName evidence="8">Diketogulonate reductase-like aldo/keto reductase</fullName>
    </submittedName>
</protein>
<dbReference type="PANTHER" id="PTHR43827">
    <property type="entry name" value="2,5-DIKETO-D-GLUCONIC ACID REDUCTASE"/>
    <property type="match status" value="1"/>
</dbReference>
<dbReference type="PROSITE" id="PS00063">
    <property type="entry name" value="ALDOKETO_REDUCTASE_3"/>
    <property type="match status" value="1"/>
</dbReference>
<evidence type="ECO:0000256" key="3">
    <source>
        <dbReference type="ARBA" id="ARBA00023002"/>
    </source>
</evidence>
<evidence type="ECO:0000256" key="4">
    <source>
        <dbReference type="PIRSR" id="PIRSR000097-1"/>
    </source>
</evidence>
<dbReference type="AlphaFoldDB" id="A0A542ZG24"/>
<reference evidence="8 9" key="1">
    <citation type="submission" date="2019-06" db="EMBL/GenBank/DDBJ databases">
        <title>Sequencing the genomes of 1000 actinobacteria strains.</title>
        <authorList>
            <person name="Klenk H.-P."/>
        </authorList>
    </citation>
    <scope>NUCLEOTIDE SEQUENCE [LARGE SCALE GENOMIC DNA]</scope>
    <source>
        <strain evidence="8 9">DSM 18082</strain>
    </source>
</reference>
<dbReference type="FunFam" id="3.20.20.100:FF:000002">
    <property type="entry name" value="2,5-diketo-D-gluconic acid reductase A"/>
    <property type="match status" value="1"/>
</dbReference>
<evidence type="ECO:0000256" key="5">
    <source>
        <dbReference type="PIRSR" id="PIRSR000097-2"/>
    </source>
</evidence>
<name>A0A542ZG24_9MICO</name>
<dbReference type="PIRSF" id="PIRSF000097">
    <property type="entry name" value="AKR"/>
    <property type="match status" value="1"/>
</dbReference>
<feature type="binding site" evidence="5">
    <location>
        <position position="112"/>
    </location>
    <ligand>
        <name>substrate</name>
    </ligand>
</feature>
<comment type="similarity">
    <text evidence="1">Belongs to the aldo/keto reductase family.</text>
</comment>
<evidence type="ECO:0000313" key="8">
    <source>
        <dbReference type="EMBL" id="TQL59293.1"/>
    </source>
</evidence>
<feature type="site" description="Lowers pKa of active site Tyr" evidence="6">
    <location>
        <position position="79"/>
    </location>
</feature>
<evidence type="ECO:0000259" key="7">
    <source>
        <dbReference type="Pfam" id="PF00248"/>
    </source>
</evidence>
<organism evidence="8 9">
    <name type="scientific">Oryzihumus leptocrescens</name>
    <dbReference type="NCBI Taxonomy" id="297536"/>
    <lineage>
        <taxon>Bacteria</taxon>
        <taxon>Bacillati</taxon>
        <taxon>Actinomycetota</taxon>
        <taxon>Actinomycetes</taxon>
        <taxon>Micrococcales</taxon>
        <taxon>Intrasporangiaceae</taxon>
        <taxon>Oryzihumus</taxon>
    </lineage>
</organism>
<dbReference type="PRINTS" id="PR00069">
    <property type="entry name" value="ALDKETRDTASE"/>
</dbReference>
<dbReference type="PROSITE" id="PS00798">
    <property type="entry name" value="ALDOKETO_REDUCTASE_1"/>
    <property type="match status" value="1"/>
</dbReference>
<dbReference type="GO" id="GO:0016616">
    <property type="term" value="F:oxidoreductase activity, acting on the CH-OH group of donors, NAD or NADP as acceptor"/>
    <property type="evidence" value="ECO:0007669"/>
    <property type="project" value="UniProtKB-ARBA"/>
</dbReference>
<keyword evidence="3" id="KW-0560">Oxidoreductase</keyword>
<sequence>MTSVPNVTLTAGNSTIDIPQLGFGVWQVSDDEATTAVTTALEVGYRSIDTARIYENEDGVGRALASTDVSRDEIFLTTKVWNDDQGYDSTLRAFEASAKRLGQDYVDLYLIHWPTPAKDAYVDTWKALLQLRADGRIRAAGVCNFQPAHLQRLIDETGEAPAINQVELHPRLQQAELRAFHARHGIVTEAWSPLAQGGDLLKDDTITGIARKHARTPAQVILRWHLQVGNVVIPKSVTPSRISENFDVFGFDLDAEDLAAIAGLDRAGRIGPDPDEFNVGA</sequence>
<proteinExistence type="inferred from homology"/>
<dbReference type="InterPro" id="IPR023210">
    <property type="entry name" value="NADP_OxRdtase_dom"/>
</dbReference>
<dbReference type="RefSeq" id="WP_141787338.1">
    <property type="nucleotide sequence ID" value="NZ_BAAAKX010000009.1"/>
</dbReference>
<gene>
    <name evidence="8" type="ORF">FB474_0644</name>
</gene>
<dbReference type="InterPro" id="IPR018170">
    <property type="entry name" value="Aldo/ket_reductase_CS"/>
</dbReference>
<feature type="domain" description="NADP-dependent oxidoreductase" evidence="7">
    <location>
        <begin position="21"/>
        <end position="264"/>
    </location>
</feature>
<dbReference type="OrthoDB" id="9804790at2"/>
<dbReference type="Pfam" id="PF00248">
    <property type="entry name" value="Aldo_ket_red"/>
    <property type="match status" value="1"/>
</dbReference>
<dbReference type="InterPro" id="IPR036812">
    <property type="entry name" value="NAD(P)_OxRdtase_dom_sf"/>
</dbReference>
<dbReference type="Gene3D" id="3.20.20.100">
    <property type="entry name" value="NADP-dependent oxidoreductase domain"/>
    <property type="match status" value="1"/>
</dbReference>
<dbReference type="Proteomes" id="UP000319514">
    <property type="component" value="Unassembled WGS sequence"/>
</dbReference>
<evidence type="ECO:0000313" key="9">
    <source>
        <dbReference type="Proteomes" id="UP000319514"/>
    </source>
</evidence>
<evidence type="ECO:0000256" key="6">
    <source>
        <dbReference type="PIRSR" id="PIRSR000097-3"/>
    </source>
</evidence>
<dbReference type="EMBL" id="VFOQ01000001">
    <property type="protein sequence ID" value="TQL59293.1"/>
    <property type="molecule type" value="Genomic_DNA"/>
</dbReference>
<dbReference type="PANTHER" id="PTHR43827:SF3">
    <property type="entry name" value="NADP-DEPENDENT OXIDOREDUCTASE DOMAIN-CONTAINING PROTEIN"/>
    <property type="match status" value="1"/>
</dbReference>